<name>A0ABW1WZJ3_9ACTN</name>
<evidence type="ECO:0000256" key="4">
    <source>
        <dbReference type="ARBA" id="ARBA00023136"/>
    </source>
</evidence>
<comment type="caution">
    <text evidence="7">The sequence shown here is derived from an EMBL/GenBank/DDBJ whole genome shotgun (WGS) entry which is preliminary data.</text>
</comment>
<evidence type="ECO:0000259" key="6">
    <source>
        <dbReference type="Pfam" id="PF08044"/>
    </source>
</evidence>
<evidence type="ECO:0000256" key="5">
    <source>
        <dbReference type="SAM" id="Phobius"/>
    </source>
</evidence>
<feature type="transmembrane region" description="Helical" evidence="5">
    <location>
        <begin position="99"/>
        <end position="118"/>
    </location>
</feature>
<sequence>MGTPSPFPGQAFAHPTLALQLTDEQRDRSVDYLQHAYAQGRLAKYEFDERLHLVLVATNRAELNQAFVGLANIPVVPVARKPLLDTSAQGRTGRTMAAVAHWSALATWVLGPAVVYAVSPARSFARKEAAKAVNLQLLFLLLSVAAMLAPEFLEGYLMFVVALGWLGSTVVGGLKAHRGIAWRNPVQRVLPLQVAREDGAKGQHASTPALRR</sequence>
<evidence type="ECO:0000313" key="8">
    <source>
        <dbReference type="Proteomes" id="UP001596266"/>
    </source>
</evidence>
<dbReference type="EMBL" id="JBHSUA010000008">
    <property type="protein sequence ID" value="MFC6395899.1"/>
    <property type="molecule type" value="Genomic_DNA"/>
</dbReference>
<dbReference type="RefSeq" id="WP_343886032.1">
    <property type="nucleotide sequence ID" value="NZ_BAAAKI010000012.1"/>
</dbReference>
<reference evidence="8" key="1">
    <citation type="journal article" date="2019" name="Int. J. Syst. Evol. Microbiol.">
        <title>The Global Catalogue of Microorganisms (GCM) 10K type strain sequencing project: providing services to taxonomists for standard genome sequencing and annotation.</title>
        <authorList>
            <consortium name="The Broad Institute Genomics Platform"/>
            <consortium name="The Broad Institute Genome Sequencing Center for Infectious Disease"/>
            <person name="Wu L."/>
            <person name="Ma J."/>
        </authorList>
    </citation>
    <scope>NUCLEOTIDE SEQUENCE [LARGE SCALE GENOMIC DNA]</scope>
    <source>
        <strain evidence="8">CGMCC 1.15277</strain>
    </source>
</reference>
<dbReference type="Pfam" id="PF08044">
    <property type="entry name" value="DUF1707"/>
    <property type="match status" value="1"/>
</dbReference>
<dbReference type="Pfam" id="PF09685">
    <property type="entry name" value="MamF_MmsF"/>
    <property type="match status" value="1"/>
</dbReference>
<accession>A0ABW1WZJ3</accession>
<dbReference type="InterPro" id="IPR012551">
    <property type="entry name" value="DUF1707_SHOCT-like"/>
</dbReference>
<evidence type="ECO:0000256" key="1">
    <source>
        <dbReference type="ARBA" id="ARBA00004141"/>
    </source>
</evidence>
<dbReference type="Proteomes" id="UP001596266">
    <property type="component" value="Unassembled WGS sequence"/>
</dbReference>
<organism evidence="7 8">
    <name type="scientific">Luteococcus sanguinis</name>
    <dbReference type="NCBI Taxonomy" id="174038"/>
    <lineage>
        <taxon>Bacteria</taxon>
        <taxon>Bacillati</taxon>
        <taxon>Actinomycetota</taxon>
        <taxon>Actinomycetes</taxon>
        <taxon>Propionibacteriales</taxon>
        <taxon>Propionibacteriaceae</taxon>
        <taxon>Luteococcus</taxon>
    </lineage>
</organism>
<keyword evidence="8" id="KW-1185">Reference proteome</keyword>
<comment type="subcellular location">
    <subcellularLocation>
        <location evidence="1">Membrane</location>
        <topology evidence="1">Multi-pass membrane protein</topology>
    </subcellularLocation>
</comment>
<evidence type="ECO:0000256" key="3">
    <source>
        <dbReference type="ARBA" id="ARBA00022989"/>
    </source>
</evidence>
<keyword evidence="2 5" id="KW-0812">Transmembrane</keyword>
<proteinExistence type="predicted"/>
<protein>
    <submittedName>
        <fullName evidence="7">DUF1707 and DUF4870 domain-containing protein</fullName>
    </submittedName>
</protein>
<dbReference type="InterPro" id="IPR019109">
    <property type="entry name" value="MamF_MmsF"/>
</dbReference>
<keyword evidence="3 5" id="KW-1133">Transmembrane helix</keyword>
<evidence type="ECO:0000313" key="7">
    <source>
        <dbReference type="EMBL" id="MFC6395899.1"/>
    </source>
</evidence>
<feature type="transmembrane region" description="Helical" evidence="5">
    <location>
        <begin position="130"/>
        <end position="149"/>
    </location>
</feature>
<feature type="domain" description="DUF1707" evidence="6">
    <location>
        <begin position="21"/>
        <end position="70"/>
    </location>
</feature>
<evidence type="ECO:0000256" key="2">
    <source>
        <dbReference type="ARBA" id="ARBA00022692"/>
    </source>
</evidence>
<keyword evidence="4 5" id="KW-0472">Membrane</keyword>
<feature type="transmembrane region" description="Helical" evidence="5">
    <location>
        <begin position="155"/>
        <end position="174"/>
    </location>
</feature>
<gene>
    <name evidence="7" type="ORF">ACFP57_02665</name>
</gene>